<dbReference type="InterPro" id="IPR029063">
    <property type="entry name" value="SAM-dependent_MTases_sf"/>
</dbReference>
<dbReference type="OrthoDB" id="1434799at2"/>
<protein>
    <submittedName>
        <fullName evidence="1">Methyltransferase family protein</fullName>
    </submittedName>
</protein>
<gene>
    <name evidence="1" type="ORF">DFQ10_11214</name>
</gene>
<sequence>MKFIDRFLRNWRIKMVKPYIRANDSVLDIGCFDETLFEKLKTKPILSSIGIDPLLTQTIEGENYTLLPGKFPDNLKKKHTFDSITMLAVLEHIPTDEQIQLRDNCCQYLNNAGRIIITVPSPFVDHILWVLTKLKLIDGMSLEEHYGFKVEDVPVIFNSEQLRLIKHKRFQLGLNNLFVFEKIG</sequence>
<dbReference type="Gene3D" id="3.40.50.150">
    <property type="entry name" value="Vaccinia Virus protein VP39"/>
    <property type="match status" value="1"/>
</dbReference>
<dbReference type="AlphaFoldDB" id="A0A3D9GRK4"/>
<dbReference type="EMBL" id="QRDV01000012">
    <property type="protein sequence ID" value="RED38171.1"/>
    <property type="molecule type" value="Genomic_DNA"/>
</dbReference>
<keyword evidence="2" id="KW-1185">Reference proteome</keyword>
<proteinExistence type="predicted"/>
<name>A0A3D9GRK4_9FLAO</name>
<comment type="caution">
    <text evidence="1">The sequence shown here is derived from an EMBL/GenBank/DDBJ whole genome shotgun (WGS) entry which is preliminary data.</text>
</comment>
<keyword evidence="1" id="KW-0808">Transferase</keyword>
<organism evidence="1 2">
    <name type="scientific">Winogradskyella eximia</name>
    <dbReference type="NCBI Taxonomy" id="262006"/>
    <lineage>
        <taxon>Bacteria</taxon>
        <taxon>Pseudomonadati</taxon>
        <taxon>Bacteroidota</taxon>
        <taxon>Flavobacteriia</taxon>
        <taxon>Flavobacteriales</taxon>
        <taxon>Flavobacteriaceae</taxon>
        <taxon>Winogradskyella</taxon>
    </lineage>
</organism>
<keyword evidence="1" id="KW-0489">Methyltransferase</keyword>
<dbReference type="Proteomes" id="UP000256980">
    <property type="component" value="Unassembled WGS sequence"/>
</dbReference>
<dbReference type="Pfam" id="PF13489">
    <property type="entry name" value="Methyltransf_23"/>
    <property type="match status" value="1"/>
</dbReference>
<reference evidence="1 2" key="1">
    <citation type="submission" date="2018-07" db="EMBL/GenBank/DDBJ databases">
        <title>Genomic Encyclopedia of Type Strains, Phase III (KMG-III): the genomes of soil and plant-associated and newly described type strains.</title>
        <authorList>
            <person name="Whitman W."/>
        </authorList>
    </citation>
    <scope>NUCLEOTIDE SEQUENCE [LARGE SCALE GENOMIC DNA]</scope>
    <source>
        <strain evidence="1 2">CECT 7946</strain>
    </source>
</reference>
<evidence type="ECO:0000313" key="1">
    <source>
        <dbReference type="EMBL" id="RED38171.1"/>
    </source>
</evidence>
<dbReference type="SUPFAM" id="SSF53335">
    <property type="entry name" value="S-adenosyl-L-methionine-dependent methyltransferases"/>
    <property type="match status" value="1"/>
</dbReference>
<dbReference type="RefSeq" id="WP_115818875.1">
    <property type="nucleotide sequence ID" value="NZ_QRDV01000012.1"/>
</dbReference>
<dbReference type="GO" id="GO:0008168">
    <property type="term" value="F:methyltransferase activity"/>
    <property type="evidence" value="ECO:0007669"/>
    <property type="project" value="UniProtKB-KW"/>
</dbReference>
<accession>A0A3D9GRK4</accession>
<evidence type="ECO:0000313" key="2">
    <source>
        <dbReference type="Proteomes" id="UP000256980"/>
    </source>
</evidence>
<dbReference type="GO" id="GO:0032259">
    <property type="term" value="P:methylation"/>
    <property type="evidence" value="ECO:0007669"/>
    <property type="project" value="UniProtKB-KW"/>
</dbReference>